<organism evidence="1 2">
    <name type="scientific">Methanocaldococcus lauensis</name>
    <dbReference type="NCBI Taxonomy" id="2546128"/>
    <lineage>
        <taxon>Archaea</taxon>
        <taxon>Methanobacteriati</taxon>
        <taxon>Methanobacteriota</taxon>
        <taxon>Methanomada group</taxon>
        <taxon>Methanococci</taxon>
        <taxon>Methanococcales</taxon>
        <taxon>Methanocaldococcaceae</taxon>
        <taxon>Methanocaldococcus</taxon>
    </lineage>
</organism>
<reference evidence="1 2" key="1">
    <citation type="submission" date="2020-04" db="EMBL/GenBank/DDBJ databases">
        <authorList>
            <consortium name="Genoscope - CEA"/>
            <person name="William W."/>
        </authorList>
    </citation>
    <scope>NUCLEOTIDE SEQUENCE [LARGE SCALE GENOMIC DNA]</scope>
    <source>
        <strain evidence="1 2">SG7</strain>
    </source>
</reference>
<dbReference type="RefSeq" id="WP_214399801.1">
    <property type="nucleotide sequence ID" value="NZ_LR792632.1"/>
</dbReference>
<dbReference type="KEGG" id="mesg:MLAUSG7_1479"/>
<dbReference type="Pfam" id="PF04021">
    <property type="entry name" value="Class_IIIsignal"/>
    <property type="match status" value="1"/>
</dbReference>
<sequence length="66" mass="7087">MKIIKIIKSNRGQISLEFSLLVMVVIVSALIVSYYLISSAIDVRKADMATINATSNAAKDALSTVS</sequence>
<keyword evidence="2" id="KW-1185">Reference proteome</keyword>
<accession>A0A8D6T0R2</accession>
<proteinExistence type="predicted"/>
<dbReference type="GeneID" id="65884262"/>
<dbReference type="AlphaFoldDB" id="A0A8D6SVM4"/>
<protein>
    <submittedName>
        <fullName evidence="1">Uncharacterized protein</fullName>
    </submittedName>
</protein>
<name>A0A8D6SVM4_9EURY</name>
<accession>A0A8D6SVM4</accession>
<dbReference type="InterPro" id="IPR007166">
    <property type="entry name" value="Class3_signal_pept_motif"/>
</dbReference>
<evidence type="ECO:0000313" key="1">
    <source>
        <dbReference type="EMBL" id="CAB3289901.1"/>
    </source>
</evidence>
<gene>
    <name evidence="1" type="ORF">MLAUSG7_1479</name>
</gene>
<dbReference type="EMBL" id="LR792632">
    <property type="protein sequence ID" value="CAB3289901.1"/>
    <property type="molecule type" value="Genomic_DNA"/>
</dbReference>
<evidence type="ECO:0000313" key="2">
    <source>
        <dbReference type="Proteomes" id="UP000679213"/>
    </source>
</evidence>
<dbReference type="Proteomes" id="UP000679213">
    <property type="component" value="Chromosome I"/>
</dbReference>